<accession>X1EB52</accession>
<dbReference type="PROSITE" id="PS51257">
    <property type="entry name" value="PROKAR_LIPOPROTEIN"/>
    <property type="match status" value="1"/>
</dbReference>
<dbReference type="InterPro" id="IPR013783">
    <property type="entry name" value="Ig-like_fold"/>
</dbReference>
<organism evidence="1">
    <name type="scientific">marine sediment metagenome</name>
    <dbReference type="NCBI Taxonomy" id="412755"/>
    <lineage>
        <taxon>unclassified sequences</taxon>
        <taxon>metagenomes</taxon>
        <taxon>ecological metagenomes</taxon>
    </lineage>
</organism>
<proteinExistence type="predicted"/>
<evidence type="ECO:0000313" key="1">
    <source>
        <dbReference type="EMBL" id="GAH05903.1"/>
    </source>
</evidence>
<dbReference type="GO" id="GO:0016020">
    <property type="term" value="C:membrane"/>
    <property type="evidence" value="ECO:0007669"/>
    <property type="project" value="InterPro"/>
</dbReference>
<dbReference type="EMBL" id="BART01038524">
    <property type="protein sequence ID" value="GAH05903.1"/>
    <property type="molecule type" value="Genomic_DNA"/>
</dbReference>
<dbReference type="AlphaFoldDB" id="X1EB52"/>
<gene>
    <name evidence="1" type="ORF">S01H4_63840</name>
</gene>
<dbReference type="GO" id="GO:0005509">
    <property type="term" value="F:calcium ion binding"/>
    <property type="evidence" value="ECO:0007669"/>
    <property type="project" value="InterPro"/>
</dbReference>
<dbReference type="Pfam" id="PF05345">
    <property type="entry name" value="He_PIG"/>
    <property type="match status" value="1"/>
</dbReference>
<dbReference type="Gene3D" id="2.60.40.10">
    <property type="entry name" value="Immunoglobulins"/>
    <property type="match status" value="1"/>
</dbReference>
<feature type="non-terminal residue" evidence="1">
    <location>
        <position position="104"/>
    </location>
</feature>
<evidence type="ECO:0008006" key="2">
    <source>
        <dbReference type="Google" id="ProtNLM"/>
    </source>
</evidence>
<reference evidence="1" key="1">
    <citation type="journal article" date="2014" name="Front. Microbiol.">
        <title>High frequency of phylogenetically diverse reductive dehalogenase-homologous genes in deep subseafloor sedimentary metagenomes.</title>
        <authorList>
            <person name="Kawai M."/>
            <person name="Futagami T."/>
            <person name="Toyoda A."/>
            <person name="Takaki Y."/>
            <person name="Nishi S."/>
            <person name="Hori S."/>
            <person name="Arai W."/>
            <person name="Tsubouchi T."/>
            <person name="Morono Y."/>
            <person name="Uchiyama I."/>
            <person name="Ito T."/>
            <person name="Fujiyama A."/>
            <person name="Inagaki F."/>
            <person name="Takami H."/>
        </authorList>
    </citation>
    <scope>NUCLEOTIDE SEQUENCE</scope>
    <source>
        <strain evidence="1">Expedition CK06-06</strain>
    </source>
</reference>
<protein>
    <recommendedName>
        <fullName evidence="2">Cadherin domain-containing protein</fullName>
    </recommendedName>
</protein>
<dbReference type="InterPro" id="IPR015919">
    <property type="entry name" value="Cadherin-like_sf"/>
</dbReference>
<dbReference type="SUPFAM" id="SSF49313">
    <property type="entry name" value="Cadherin-like"/>
    <property type="match status" value="1"/>
</dbReference>
<comment type="caution">
    <text evidence="1">The sequence shown here is derived from an EMBL/GenBank/DDBJ whole genome shotgun (WGS) entry which is preliminary data.</text>
</comment>
<name>X1EB52_9ZZZZ</name>
<sequence length="104" mass="11206">MKKLFIVIVGLIVLIAVGGCLGLEGIFPFLNQAPNVISESITTAKDGQLYSYLVMASDPDEDVLSYSLIIKPEGMSIDSESGLINWTPANDQIGVYQVIVEISD</sequence>